<feature type="non-terminal residue" evidence="2">
    <location>
        <position position="1302"/>
    </location>
</feature>
<dbReference type="Gene3D" id="3.30.559.10">
    <property type="entry name" value="Chloramphenicol acetyltransferase-like domain"/>
    <property type="match status" value="6"/>
</dbReference>
<comment type="caution">
    <text evidence="2">The sequence shown here is derived from an EMBL/GenBank/DDBJ whole genome shotgun (WGS) entry which is preliminary data.</text>
</comment>
<accession>A0A9Q0G2M6</accession>
<name>A0A9Q0G2M6_9ROSI</name>
<reference evidence="2" key="2">
    <citation type="journal article" date="2023" name="Plants (Basel)">
        <title>Annotation of the Turnera subulata (Passifloraceae) Draft Genome Reveals the S-Locus Evolved after the Divergence of Turneroideae from Passifloroideae in a Stepwise Manner.</title>
        <authorList>
            <person name="Henning P.M."/>
            <person name="Roalson E.H."/>
            <person name="Mir W."/>
            <person name="McCubbin A.G."/>
            <person name="Shore J.S."/>
        </authorList>
    </citation>
    <scope>NUCLEOTIDE SEQUENCE</scope>
    <source>
        <strain evidence="2">F60SS</strain>
    </source>
</reference>
<dbReference type="Pfam" id="PF02458">
    <property type="entry name" value="Transferase"/>
    <property type="match status" value="4"/>
</dbReference>
<evidence type="ECO:0000313" key="2">
    <source>
        <dbReference type="EMBL" id="KAJ4840846.1"/>
    </source>
</evidence>
<dbReference type="Proteomes" id="UP001141552">
    <property type="component" value="Unassembled WGS sequence"/>
</dbReference>
<evidence type="ECO:0000256" key="1">
    <source>
        <dbReference type="ARBA" id="ARBA00022679"/>
    </source>
</evidence>
<keyword evidence="3" id="KW-1185">Reference proteome</keyword>
<dbReference type="InterPro" id="IPR023213">
    <property type="entry name" value="CAT-like_dom_sf"/>
</dbReference>
<dbReference type="EMBL" id="JAKUCV010002931">
    <property type="protein sequence ID" value="KAJ4840846.1"/>
    <property type="molecule type" value="Genomic_DNA"/>
</dbReference>
<dbReference type="PANTHER" id="PTHR31896">
    <property type="entry name" value="FAMILY REGULATORY PROTEIN, PUTATIVE (AFU_ORTHOLOGUE AFUA_3G14730)-RELATED"/>
    <property type="match status" value="1"/>
</dbReference>
<reference evidence="2" key="1">
    <citation type="submission" date="2022-02" db="EMBL/GenBank/DDBJ databases">
        <authorList>
            <person name="Henning P.M."/>
            <person name="McCubbin A.G."/>
            <person name="Shore J.S."/>
        </authorList>
    </citation>
    <scope>NUCLEOTIDE SEQUENCE</scope>
    <source>
        <strain evidence="2">F60SS</strain>
        <tissue evidence="2">Leaves</tissue>
    </source>
</reference>
<organism evidence="2 3">
    <name type="scientific">Turnera subulata</name>
    <dbReference type="NCBI Taxonomy" id="218843"/>
    <lineage>
        <taxon>Eukaryota</taxon>
        <taxon>Viridiplantae</taxon>
        <taxon>Streptophyta</taxon>
        <taxon>Embryophyta</taxon>
        <taxon>Tracheophyta</taxon>
        <taxon>Spermatophyta</taxon>
        <taxon>Magnoliopsida</taxon>
        <taxon>eudicotyledons</taxon>
        <taxon>Gunneridae</taxon>
        <taxon>Pentapetalae</taxon>
        <taxon>rosids</taxon>
        <taxon>fabids</taxon>
        <taxon>Malpighiales</taxon>
        <taxon>Passifloraceae</taxon>
        <taxon>Turnera</taxon>
    </lineage>
</organism>
<dbReference type="PANTHER" id="PTHR31896:SF12">
    <property type="entry name" value="HXXXD-TYPE ACYL-TRANSFERASE FAMILY PROTEIN"/>
    <property type="match status" value="1"/>
</dbReference>
<evidence type="ECO:0008006" key="4">
    <source>
        <dbReference type="Google" id="ProtNLM"/>
    </source>
</evidence>
<proteinExistence type="predicted"/>
<keyword evidence="1" id="KW-0808">Transferase</keyword>
<dbReference type="GO" id="GO:0016740">
    <property type="term" value="F:transferase activity"/>
    <property type="evidence" value="ECO:0007669"/>
    <property type="project" value="UniProtKB-KW"/>
</dbReference>
<protein>
    <recommendedName>
        <fullName evidence="4">Transferase</fullName>
    </recommendedName>
</protein>
<evidence type="ECO:0000313" key="3">
    <source>
        <dbReference type="Proteomes" id="UP001141552"/>
    </source>
</evidence>
<dbReference type="OrthoDB" id="1862401at2759"/>
<dbReference type="InterPro" id="IPR051283">
    <property type="entry name" value="Sec_Metabolite_Acyltrans"/>
</dbReference>
<gene>
    <name evidence="2" type="ORF">Tsubulata_027780</name>
</gene>
<sequence length="1302" mass="145373">MNVYKLKVCSRVRRRSYRSIAIMNLPALTHLSDCSIKPQYTIEDASKPYYLSAWDLLVLSMHYIQKGLLFAKPPPEEDFKVVGFLEKLKHSLSLTLVHFYPLAGRLATSKADDPDSSYVVYVDCNNSPGARFIHAAIDMTMADILTPTYVPLVVQSFFDHDRALNHDGHVKSLLSVQVTELIDGIFVGCSMNHCIGDGSSFWHFLNTWSEIFQAQGDSNDLFSISRPPVMKHWFPEGYGPILSLPYTHHDQFLARYEAPPLKERMFHFSSESIAKLKAKANAESNATKISSFQSLSALTNNRSRLNPPLSPEYFGNCVQGVRAGFTTAGELLDHNLGWAAWMLHQSVADQDEKKVREWLDWWLKAHFIIQLGPLFDPDHSVTMGSSPRFNMYGVEFGLGKAVALRSGYANKFSGKVSAYPGHEGGGSVDLEICLPPEIMTALESDKEFMDAPKKSPEEAQRPYYLSPWDLYLLSIHYIQAGLLFATPPVEDKGSSFNIVAFLENLKQSLSLALSHFYPLAGRLETLTSEEPAESYVVFVDCNKGPGAGFIHAAIGMTVSDILSATYVPLVVRTFFDHDMAINYDGHTRPLLSVQVTELIDGIFIGCSMNHCIVDGTSFWHFFNSWSEIFQGLGEEHIPIISRQPILQRWFPDGYGPIISLPFTSQDQFNSRHEPPLLRDRIFHFSSDSIAKLKAKANSQLNTDNISSFQALSALVWRCITRSRHVPHHQPIKCKFAANNRSRLSPPLCDNYFGNSVQAISAVATAGQLLGNNLGWAAWQINQAVVNHTDKEARKWVDAWLQSTFVHQIDKEFDPYSLMFGDSPRFNVYGNNFGLGKAMAVRTGYANKTNGKVSSFPVPDGGGNCYIKPQRTIEEASKPYYLSAWDLVMLSILYIQNGLLFAKPPPEEDFKMVDFLDKLKHSLSLTLVHFYPLAGRLATSKADDPDSSYVVYVDCNNSPGARFIHAAIDMTMADILTPTYVPLVVQSFFDHDRALNHDGHVKSLLSVQVTELIDGIFIGCSMNHCIGDGSSFWHFLNTWSEIFQAQGDGNDNFSISRPPVMTRWFPEGYGPILGLPYTHPDQFLVPYEAPPLKERMFHFSSESIAKLKAKANAESNTSKISSLQSLSALVWRCVTRARHLPHDQITYCKMAANNRSRLNPPLSPDYFGNCVQGVRPAFATVGELLDNNLGWAAWMVHQAVMGHNDEKVREWLDLWLKTHFIYHLAPSCDPDHSVEIGSSPRFNKYGNEFGLGKAVALRSGSGNKFSGKASGHPGHEGGGSVVLGICLLPEVMAALESDNEFMD</sequence>